<evidence type="ECO:0000256" key="1">
    <source>
        <dbReference type="ARBA" id="ARBA00004459"/>
    </source>
</evidence>
<accession>D0KVX6</accession>
<comment type="subcellular location">
    <subcellularLocation>
        <location evidence="1">Cell outer membrane</location>
        <topology evidence="1">Lipid-anchor</topology>
    </subcellularLocation>
</comment>
<dbReference type="OrthoDB" id="5298161at2"/>
<dbReference type="STRING" id="555778.Hneap_0037"/>
<dbReference type="GO" id="GO:0009279">
    <property type="term" value="C:cell outer membrane"/>
    <property type="evidence" value="ECO:0007669"/>
    <property type="project" value="UniProtKB-SubCell"/>
</dbReference>
<feature type="domain" description="Glycine zipper 2TM" evidence="6">
    <location>
        <begin position="62"/>
        <end position="103"/>
    </location>
</feature>
<evidence type="ECO:0000313" key="8">
    <source>
        <dbReference type="Proteomes" id="UP000009102"/>
    </source>
</evidence>
<dbReference type="EMBL" id="CP001801">
    <property type="protein sequence ID" value="ACX94903.1"/>
    <property type="molecule type" value="Genomic_DNA"/>
</dbReference>
<keyword evidence="8" id="KW-1185">Reference proteome</keyword>
<dbReference type="PROSITE" id="PS51257">
    <property type="entry name" value="PROKAR_LIPOPROTEIN"/>
    <property type="match status" value="1"/>
</dbReference>
<dbReference type="InterPro" id="IPR008816">
    <property type="entry name" value="Gly_zipper_2TM_dom"/>
</dbReference>
<keyword evidence="2" id="KW-0732">Signal</keyword>
<evidence type="ECO:0000259" key="6">
    <source>
        <dbReference type="Pfam" id="PF05433"/>
    </source>
</evidence>
<sequence length="156" mass="15579">MRAQSIIKWSVPIIMLAALTGCVTPMSGDVYSRNNAMQMQSVQYGTIESLRGVRIAGTQTPIGAIGGAVVGGLLGSGVGGGLGRDLATVGGAIGGGVAGSAIEEGVTQQNGVEIVVRLDNGRTVSIVQSVGGQIFSLGQRVQVITAPNGTSRVTAG</sequence>
<dbReference type="PANTHER" id="PTHR35603:SF1">
    <property type="entry name" value="OUTER MEMBRANE LIPOPROTEIN SLYB"/>
    <property type="match status" value="1"/>
</dbReference>
<evidence type="ECO:0000256" key="5">
    <source>
        <dbReference type="ARBA" id="ARBA00023288"/>
    </source>
</evidence>
<keyword evidence="3" id="KW-0472">Membrane</keyword>
<dbReference type="InterPro" id="IPR051407">
    <property type="entry name" value="Bact_OM_lipoprot/Surf_antigen"/>
</dbReference>
<reference evidence="7 8" key="1">
    <citation type="submission" date="2009-10" db="EMBL/GenBank/DDBJ databases">
        <title>Complete sequence of Halothiobacillus neapolitanus c2.</title>
        <authorList>
            <consortium name="US DOE Joint Genome Institute"/>
            <person name="Lucas S."/>
            <person name="Copeland A."/>
            <person name="Lapidus A."/>
            <person name="Glavina del Rio T."/>
            <person name="Tice H."/>
            <person name="Bruce D."/>
            <person name="Goodwin L."/>
            <person name="Pitluck S."/>
            <person name="Davenport K."/>
            <person name="Brettin T."/>
            <person name="Detter J.C."/>
            <person name="Han C."/>
            <person name="Tapia R."/>
            <person name="Larimer F."/>
            <person name="Land M."/>
            <person name="Hauser L."/>
            <person name="Kyrpides N."/>
            <person name="Mikhailova N."/>
            <person name="Kerfeld C."/>
            <person name="Cannon G."/>
            <person name="Heinhort S."/>
        </authorList>
    </citation>
    <scope>NUCLEOTIDE SEQUENCE [LARGE SCALE GENOMIC DNA]</scope>
    <source>
        <strain evidence="8">ATCC 23641 / c2</strain>
    </source>
</reference>
<name>D0KVX6_HALNC</name>
<evidence type="ECO:0000256" key="2">
    <source>
        <dbReference type="ARBA" id="ARBA00022729"/>
    </source>
</evidence>
<dbReference type="PANTHER" id="PTHR35603">
    <property type="match status" value="1"/>
</dbReference>
<dbReference type="Pfam" id="PF05433">
    <property type="entry name" value="Rick_17kDa_Anti"/>
    <property type="match status" value="1"/>
</dbReference>
<gene>
    <name evidence="7" type="ordered locus">Hneap_0037</name>
</gene>
<dbReference type="eggNOG" id="COG3133">
    <property type="taxonomic scope" value="Bacteria"/>
</dbReference>
<dbReference type="HOGENOM" id="CLU_090265_3_2_6"/>
<proteinExistence type="predicted"/>
<evidence type="ECO:0000256" key="3">
    <source>
        <dbReference type="ARBA" id="ARBA00023136"/>
    </source>
</evidence>
<evidence type="ECO:0000256" key="4">
    <source>
        <dbReference type="ARBA" id="ARBA00023139"/>
    </source>
</evidence>
<keyword evidence="5" id="KW-0449">Lipoprotein</keyword>
<keyword evidence="4" id="KW-0564">Palmitate</keyword>
<dbReference type="KEGG" id="hna:Hneap_0037"/>
<dbReference type="Proteomes" id="UP000009102">
    <property type="component" value="Chromosome"/>
</dbReference>
<evidence type="ECO:0000313" key="7">
    <source>
        <dbReference type="EMBL" id="ACX94903.1"/>
    </source>
</evidence>
<dbReference type="AlphaFoldDB" id="D0KVX6"/>
<organism evidence="7 8">
    <name type="scientific">Halothiobacillus neapolitanus (strain ATCC 23641 / DSM 15147 / CIP 104769 / NCIMB 8539 / c2)</name>
    <name type="common">Thiobacillus neapolitanus</name>
    <dbReference type="NCBI Taxonomy" id="555778"/>
    <lineage>
        <taxon>Bacteria</taxon>
        <taxon>Pseudomonadati</taxon>
        <taxon>Pseudomonadota</taxon>
        <taxon>Gammaproteobacteria</taxon>
        <taxon>Chromatiales</taxon>
        <taxon>Halothiobacillaceae</taxon>
        <taxon>Halothiobacillus</taxon>
    </lineage>
</organism>
<dbReference type="RefSeq" id="WP_012822940.1">
    <property type="nucleotide sequence ID" value="NC_013422.1"/>
</dbReference>
<protein>
    <submittedName>
        <fullName evidence="7">17 kDa surface antigen</fullName>
    </submittedName>
</protein>